<evidence type="ECO:0000313" key="5">
    <source>
        <dbReference type="Proteomes" id="UP000184432"/>
    </source>
</evidence>
<dbReference type="SUPFAM" id="SSF55486">
    <property type="entry name" value="Metalloproteases ('zincins'), catalytic domain"/>
    <property type="match status" value="1"/>
</dbReference>
<dbReference type="Pfam" id="PF19081">
    <property type="entry name" value="Ig_7"/>
    <property type="match status" value="1"/>
</dbReference>
<dbReference type="InterPro" id="IPR000601">
    <property type="entry name" value="PKD_dom"/>
</dbReference>
<sequence>MKKNLLARLMLLTLLVNVFLTYGQSNDPILISENKETFINSIINQKSDATTRIKISKNEFLDLKLNLKNQNGDNLSLIGIVNNDRLSTFSLEKTNNQLTGELLLKGSKKAYKFSTDNQGKVFLTETDIHDVLCVDFESLVVDEKKTTGASVKMNLQLESLPGAEGIIYLDFDGEVVTGTRWVGGDTINAEAANFTDQQIIEIWKLMAEDFRPFNLNVTTRRDLFDASPINRRMMVIFTPTKDASPDAGGVAYLRSFSSNTFDDPCWVYNIRSVRAAGETGSHEVGHTLGLSHDGQGGTEYYRGHGTWSPIMGWSVNRQIGHWSLGEYENATQNQDDIAIMADNRNGVGFRNDDHADIITEATLIQVTTDGAVNADQNFGFIGQRTDKDVFSFVMETGDVSFNFEPDPNYPNLNIQARILDALGEQVAFSDPSGLSASISTNLPGGTYFIEIDGVGEGNTFEGYSDYSSLGSYYISGNYIPGDNNQPPVANFEGTKMGCSLVEFKNLSINRVNSYLWDFGDGNTSNEQNPSHTYETAGNYTVTLTVTNDVGANTNEKNNFIEINIPDVPTGDDQNICPGESVTLSVSGNSDFTWYSEATGGIALGFGAEFNTPELDATQTYYVGGSIGQCNTETRTEIRAVVVPLPESPTISVNEAQRLSVPAQYTNYQWYLDGEAQESSDQAEYLPQQIGEYTVEVFNEAGCSVVSAAFTVDRSQLNLSLDNREFSFFPNPLKADQLFNIEGITANDFDLRIVDVLGQIVYQSEPNAILDLNDLTSGLYFILINNESIGKFVKQ</sequence>
<keyword evidence="1 2" id="KW-0732">Signal</keyword>
<dbReference type="PROSITE" id="PS50093">
    <property type="entry name" value="PKD"/>
    <property type="match status" value="1"/>
</dbReference>
<dbReference type="FunFam" id="2.60.40.10:FF:000270">
    <property type="entry name" value="Cell surface protein"/>
    <property type="match status" value="1"/>
</dbReference>
<dbReference type="AlphaFoldDB" id="A0A1M6BJF4"/>
<name>A0A1M6BJF4_9FLAO</name>
<organism evidence="4 5">
    <name type="scientific">Aquimarina spongiae</name>
    <dbReference type="NCBI Taxonomy" id="570521"/>
    <lineage>
        <taxon>Bacteria</taxon>
        <taxon>Pseudomonadati</taxon>
        <taxon>Bacteroidota</taxon>
        <taxon>Flavobacteriia</taxon>
        <taxon>Flavobacteriales</taxon>
        <taxon>Flavobacteriaceae</taxon>
        <taxon>Aquimarina</taxon>
    </lineage>
</organism>
<dbReference type="SUPFAM" id="SSF49299">
    <property type="entry name" value="PKD domain"/>
    <property type="match status" value="1"/>
</dbReference>
<evidence type="ECO:0000313" key="4">
    <source>
        <dbReference type="EMBL" id="SHI48826.1"/>
    </source>
</evidence>
<keyword evidence="5" id="KW-1185">Reference proteome</keyword>
<dbReference type="InterPro" id="IPR022409">
    <property type="entry name" value="PKD/Chitinase_dom"/>
</dbReference>
<dbReference type="Gene3D" id="2.60.120.380">
    <property type="match status" value="1"/>
</dbReference>
<feature type="signal peptide" evidence="2">
    <location>
        <begin position="1"/>
        <end position="23"/>
    </location>
</feature>
<protein>
    <submittedName>
        <fullName evidence="4">Por secretion system C-terminal sorting domain-containing protein</fullName>
    </submittedName>
</protein>
<dbReference type="InterPro" id="IPR026444">
    <property type="entry name" value="Secre_tail"/>
</dbReference>
<dbReference type="Gene3D" id="2.60.40.10">
    <property type="entry name" value="Immunoglobulins"/>
    <property type="match status" value="1"/>
</dbReference>
<dbReference type="STRING" id="570521.SAMN04488508_101867"/>
<dbReference type="EMBL" id="FQYP01000001">
    <property type="protein sequence ID" value="SHI48826.1"/>
    <property type="molecule type" value="Genomic_DNA"/>
</dbReference>
<dbReference type="CDD" id="cd00146">
    <property type="entry name" value="PKD"/>
    <property type="match status" value="1"/>
</dbReference>
<proteinExistence type="predicted"/>
<dbReference type="NCBIfam" id="TIGR04183">
    <property type="entry name" value="Por_Secre_tail"/>
    <property type="match status" value="1"/>
</dbReference>
<dbReference type="SMART" id="SM00089">
    <property type="entry name" value="PKD"/>
    <property type="match status" value="1"/>
</dbReference>
<dbReference type="Pfam" id="PF18962">
    <property type="entry name" value="Por_Secre_tail"/>
    <property type="match status" value="1"/>
</dbReference>
<feature type="chain" id="PRO_5012680472" evidence="2">
    <location>
        <begin position="24"/>
        <end position="794"/>
    </location>
</feature>
<dbReference type="Proteomes" id="UP000184432">
    <property type="component" value="Unassembled WGS sequence"/>
</dbReference>
<evidence type="ECO:0000256" key="1">
    <source>
        <dbReference type="ARBA" id="ARBA00022729"/>
    </source>
</evidence>
<gene>
    <name evidence="4" type="ORF">SAMN04488508_101867</name>
</gene>
<dbReference type="RefSeq" id="WP_084549388.1">
    <property type="nucleotide sequence ID" value="NZ_FQYP01000001.1"/>
</dbReference>
<dbReference type="Pfam" id="PF18911">
    <property type="entry name" value="PKD_4"/>
    <property type="match status" value="1"/>
</dbReference>
<dbReference type="InterPro" id="IPR013783">
    <property type="entry name" value="Ig-like_fold"/>
</dbReference>
<evidence type="ECO:0000259" key="3">
    <source>
        <dbReference type="PROSITE" id="PS50093"/>
    </source>
</evidence>
<accession>A0A1M6BJF4</accession>
<dbReference type="InterPro" id="IPR035986">
    <property type="entry name" value="PKD_dom_sf"/>
</dbReference>
<evidence type="ECO:0000256" key="2">
    <source>
        <dbReference type="SAM" id="SignalP"/>
    </source>
</evidence>
<dbReference type="InterPro" id="IPR044023">
    <property type="entry name" value="Ig_7"/>
</dbReference>
<reference evidence="5" key="1">
    <citation type="submission" date="2016-11" db="EMBL/GenBank/DDBJ databases">
        <authorList>
            <person name="Varghese N."/>
            <person name="Submissions S."/>
        </authorList>
    </citation>
    <scope>NUCLEOTIDE SEQUENCE [LARGE SCALE GENOMIC DNA]</scope>
    <source>
        <strain evidence="5">DSM 22623</strain>
    </source>
</reference>
<feature type="domain" description="PKD" evidence="3">
    <location>
        <begin position="513"/>
        <end position="567"/>
    </location>
</feature>